<dbReference type="SUPFAM" id="SSF55282">
    <property type="entry name" value="RL5-like"/>
    <property type="match status" value="1"/>
</dbReference>
<comment type="similarity">
    <text evidence="1 5 6">Belongs to the universal ribosomal protein uL5 family.</text>
</comment>
<organism evidence="9 10">
    <name type="scientific">Isosphaera pallida (strain ATCC 43644 / DSM 9630 / IS1B)</name>
    <dbReference type="NCBI Taxonomy" id="575540"/>
    <lineage>
        <taxon>Bacteria</taxon>
        <taxon>Pseudomonadati</taxon>
        <taxon>Planctomycetota</taxon>
        <taxon>Planctomycetia</taxon>
        <taxon>Isosphaerales</taxon>
        <taxon>Isosphaeraceae</taxon>
        <taxon>Isosphaera</taxon>
    </lineage>
</organism>
<keyword evidence="5" id="KW-0699">rRNA-binding</keyword>
<reference key="1">
    <citation type="submission" date="2010-11" db="EMBL/GenBank/DDBJ databases">
        <title>The complete sequence of chromosome of Isophaera pallida ATCC 43644.</title>
        <authorList>
            <consortium name="US DOE Joint Genome Institute (JGI-PGF)"/>
            <person name="Lucas S."/>
            <person name="Copeland A."/>
            <person name="Lapidus A."/>
            <person name="Bruce D."/>
            <person name="Goodwin L."/>
            <person name="Pitluck S."/>
            <person name="Kyrpides N."/>
            <person name="Mavromatis K."/>
            <person name="Pagani I."/>
            <person name="Ivanova N."/>
            <person name="Saunders E."/>
            <person name="Brettin T."/>
            <person name="Detter J.C."/>
            <person name="Han C."/>
            <person name="Tapia R."/>
            <person name="Land M."/>
            <person name="Hauser L."/>
            <person name="Markowitz V."/>
            <person name="Cheng J.-F."/>
            <person name="Hugenholtz P."/>
            <person name="Woyke T."/>
            <person name="Wu D."/>
            <person name="Eisen J.A."/>
        </authorList>
    </citation>
    <scope>NUCLEOTIDE SEQUENCE</scope>
    <source>
        <strain>ATCC 43644</strain>
    </source>
</reference>
<keyword evidence="5" id="KW-0694">RNA-binding</keyword>
<dbReference type="GO" id="GO:1990904">
    <property type="term" value="C:ribonucleoprotein complex"/>
    <property type="evidence" value="ECO:0007669"/>
    <property type="project" value="UniProtKB-KW"/>
</dbReference>
<dbReference type="GO" id="GO:0005840">
    <property type="term" value="C:ribosome"/>
    <property type="evidence" value="ECO:0007669"/>
    <property type="project" value="UniProtKB-KW"/>
</dbReference>
<accession>E8R3T6</accession>
<comment type="subunit">
    <text evidence="5">Part of the 50S ribosomal subunit; part of the 5S rRNA/L5/L18/L25 subcomplex. Contacts the 5S rRNA and the P site tRNA. Forms a bridge to the 30S subunit in the 70S ribosome.</text>
</comment>
<evidence type="ECO:0000256" key="3">
    <source>
        <dbReference type="ARBA" id="ARBA00023274"/>
    </source>
</evidence>
<keyword evidence="2 5" id="KW-0689">Ribosomal protein</keyword>
<dbReference type="Gene3D" id="3.30.1440.10">
    <property type="match status" value="1"/>
</dbReference>
<dbReference type="HOGENOM" id="CLU_061015_2_1_0"/>
<dbReference type="OrthoDB" id="9806626at2"/>
<dbReference type="AlphaFoldDB" id="E8R3T6"/>
<dbReference type="Pfam" id="PF00281">
    <property type="entry name" value="Ribosomal_L5"/>
    <property type="match status" value="1"/>
</dbReference>
<keyword evidence="5" id="KW-0820">tRNA-binding</keyword>
<evidence type="ECO:0000313" key="10">
    <source>
        <dbReference type="Proteomes" id="UP000008631"/>
    </source>
</evidence>
<proteinExistence type="inferred from homology"/>
<dbReference type="InterPro" id="IPR031309">
    <property type="entry name" value="Ribosomal_uL5_C"/>
</dbReference>
<dbReference type="InterPro" id="IPR020930">
    <property type="entry name" value="Ribosomal_uL5_bac-type"/>
</dbReference>
<protein>
    <recommendedName>
        <fullName evidence="4 5">Large ribosomal subunit protein uL5</fullName>
    </recommendedName>
</protein>
<gene>
    <name evidence="5" type="primary">rplE</name>
    <name evidence="9" type="ordered locus">Isop_2091</name>
</gene>
<dbReference type="HAMAP" id="MF_01333_B">
    <property type="entry name" value="Ribosomal_uL5_B"/>
    <property type="match status" value="1"/>
</dbReference>
<evidence type="ECO:0000256" key="2">
    <source>
        <dbReference type="ARBA" id="ARBA00022980"/>
    </source>
</evidence>
<dbReference type="PANTHER" id="PTHR11994">
    <property type="entry name" value="60S RIBOSOMAL PROTEIN L11-RELATED"/>
    <property type="match status" value="1"/>
</dbReference>
<evidence type="ECO:0000256" key="6">
    <source>
        <dbReference type="RuleBase" id="RU003930"/>
    </source>
</evidence>
<dbReference type="FunFam" id="3.30.1440.10:FF:000001">
    <property type="entry name" value="50S ribosomal protein L5"/>
    <property type="match status" value="1"/>
</dbReference>
<dbReference type="Pfam" id="PF00673">
    <property type="entry name" value="Ribosomal_L5_C"/>
    <property type="match status" value="1"/>
</dbReference>
<dbReference type="InterPro" id="IPR031310">
    <property type="entry name" value="Ribosomal_uL5_N"/>
</dbReference>
<dbReference type="PROSITE" id="PS00358">
    <property type="entry name" value="RIBOSOMAL_L5"/>
    <property type="match status" value="1"/>
</dbReference>
<evidence type="ECO:0000256" key="4">
    <source>
        <dbReference type="ARBA" id="ARBA00035245"/>
    </source>
</evidence>
<sequence length="213" mass="23440">MARATPSAPAATAKAPASNRPARLQALYHTTIAPELKAKYQISNPMAVPRLEKIVINMGVGRATQDKAILESAVETLSKISGQKPLICKAKVSVSQFRLREGNNIGCKVTLRGKRMYEFLDRLVTLALPRIRDFRGVNPNSFDGNGNYSLGLTEQVVFPEIEADKIVHTHGMDITLVTNVSNDDQARELLRALGMPFRKPVVRKPQPVEPSNN</sequence>
<dbReference type="InterPro" id="IPR002132">
    <property type="entry name" value="Ribosomal_uL5"/>
</dbReference>
<comment type="function">
    <text evidence="5">This is 1 of the proteins that bind and probably mediate the attachment of the 5S RNA into the large ribosomal subunit, where it forms part of the central protuberance. In the 70S ribosome it contacts protein S13 of the 30S subunit (bridge B1b), connecting the 2 subunits; this bridge is implicated in subunit movement. Contacts the P site tRNA; the 5S rRNA and some of its associated proteins might help stabilize positioning of ribosome-bound tRNAs.</text>
</comment>
<dbReference type="STRING" id="575540.Isop_2091"/>
<dbReference type="EMBL" id="CP002353">
    <property type="protein sequence ID" value="ADV62671.1"/>
    <property type="molecule type" value="Genomic_DNA"/>
</dbReference>
<name>E8R3T6_ISOPI</name>
<evidence type="ECO:0000256" key="5">
    <source>
        <dbReference type="HAMAP-Rule" id="MF_01333"/>
    </source>
</evidence>
<evidence type="ECO:0000256" key="1">
    <source>
        <dbReference type="ARBA" id="ARBA00008553"/>
    </source>
</evidence>
<feature type="domain" description="Large ribosomal subunit protein uL5 N-terminal" evidence="7">
    <location>
        <begin position="44"/>
        <end position="100"/>
    </location>
</feature>
<dbReference type="eggNOG" id="COG0094">
    <property type="taxonomic scope" value="Bacteria"/>
</dbReference>
<dbReference type="Proteomes" id="UP000008631">
    <property type="component" value="Chromosome"/>
</dbReference>
<dbReference type="InterPro" id="IPR022803">
    <property type="entry name" value="Ribosomal_uL5_dom_sf"/>
</dbReference>
<keyword evidence="3 5" id="KW-0687">Ribonucleoprotein</keyword>
<dbReference type="InParanoid" id="E8R3T6"/>
<evidence type="ECO:0000313" key="9">
    <source>
        <dbReference type="EMBL" id="ADV62671.1"/>
    </source>
</evidence>
<dbReference type="InterPro" id="IPR020929">
    <property type="entry name" value="Ribosomal_uL5_CS"/>
</dbReference>
<dbReference type="GO" id="GO:0019843">
    <property type="term" value="F:rRNA binding"/>
    <property type="evidence" value="ECO:0007669"/>
    <property type="project" value="UniProtKB-UniRule"/>
</dbReference>
<dbReference type="GO" id="GO:0006412">
    <property type="term" value="P:translation"/>
    <property type="evidence" value="ECO:0007669"/>
    <property type="project" value="UniProtKB-UniRule"/>
</dbReference>
<dbReference type="PIRSF" id="PIRSF002161">
    <property type="entry name" value="Ribosomal_L5"/>
    <property type="match status" value="1"/>
</dbReference>
<dbReference type="KEGG" id="ipa:Isop_2091"/>
<evidence type="ECO:0000259" key="7">
    <source>
        <dbReference type="Pfam" id="PF00281"/>
    </source>
</evidence>
<feature type="domain" description="Large ribosomal subunit protein uL5 C-terminal" evidence="8">
    <location>
        <begin position="104"/>
        <end position="197"/>
    </location>
</feature>
<reference evidence="9 10" key="2">
    <citation type="journal article" date="2011" name="Stand. Genomic Sci.">
        <title>Complete genome sequence of Isosphaera pallida type strain (IS1B).</title>
        <authorList>
            <consortium name="US DOE Joint Genome Institute (JGI-PGF)"/>
            <person name="Goker M."/>
            <person name="Cleland D."/>
            <person name="Saunders E."/>
            <person name="Lapidus A."/>
            <person name="Nolan M."/>
            <person name="Lucas S."/>
            <person name="Hammon N."/>
            <person name="Deshpande S."/>
            <person name="Cheng J.F."/>
            <person name="Tapia R."/>
            <person name="Han C."/>
            <person name="Goodwin L."/>
            <person name="Pitluck S."/>
            <person name="Liolios K."/>
            <person name="Pagani I."/>
            <person name="Ivanova N."/>
            <person name="Mavromatis K."/>
            <person name="Pati A."/>
            <person name="Chen A."/>
            <person name="Palaniappan K."/>
            <person name="Land M."/>
            <person name="Hauser L."/>
            <person name="Chang Y.J."/>
            <person name="Jeffries C.D."/>
            <person name="Detter J.C."/>
            <person name="Beck B."/>
            <person name="Woyke T."/>
            <person name="Bristow J."/>
            <person name="Eisen J.A."/>
            <person name="Markowitz V."/>
            <person name="Hugenholtz P."/>
            <person name="Kyrpides N.C."/>
            <person name="Klenk H.P."/>
        </authorList>
    </citation>
    <scope>NUCLEOTIDE SEQUENCE [LARGE SCALE GENOMIC DNA]</scope>
    <source>
        <strain evidence="10">ATCC 43644 / DSM 9630 / IS1B</strain>
    </source>
</reference>
<dbReference type="GO" id="GO:0003735">
    <property type="term" value="F:structural constituent of ribosome"/>
    <property type="evidence" value="ECO:0007669"/>
    <property type="project" value="InterPro"/>
</dbReference>
<dbReference type="GO" id="GO:0000049">
    <property type="term" value="F:tRNA binding"/>
    <property type="evidence" value="ECO:0007669"/>
    <property type="project" value="UniProtKB-UniRule"/>
</dbReference>
<keyword evidence="10" id="KW-1185">Reference proteome</keyword>
<dbReference type="FunCoup" id="E8R3T6">
    <property type="interactions" value="550"/>
</dbReference>
<dbReference type="RefSeq" id="WP_013564959.1">
    <property type="nucleotide sequence ID" value="NC_014962.1"/>
</dbReference>
<evidence type="ECO:0000259" key="8">
    <source>
        <dbReference type="Pfam" id="PF00673"/>
    </source>
</evidence>
<dbReference type="NCBIfam" id="NF000585">
    <property type="entry name" value="PRK00010.1"/>
    <property type="match status" value="1"/>
</dbReference>